<dbReference type="Pfam" id="PF07866">
    <property type="entry name" value="DUF1653"/>
    <property type="match status" value="1"/>
</dbReference>
<dbReference type="InterPro" id="IPR037135">
    <property type="entry name" value="DUF1653-like_dom_sf"/>
</dbReference>
<name>A0A099KCI7_COLPS</name>
<reference evidence="2 3" key="1">
    <citation type="submission" date="2014-08" db="EMBL/GenBank/DDBJ databases">
        <title>Genomic and Phenotypic Diversity of Colwellia psychrerythraea strains from Disparate Marine Basins.</title>
        <authorList>
            <person name="Techtmann S.M."/>
            <person name="Stelling S.C."/>
            <person name="Utturkar S.M."/>
            <person name="Alshibli N."/>
            <person name="Harris A."/>
            <person name="Brown S.D."/>
            <person name="Hazen T.C."/>
        </authorList>
    </citation>
    <scope>NUCLEOTIDE SEQUENCE [LARGE SCALE GENOMIC DNA]</scope>
    <source>
        <strain evidence="2 3">GAB14E</strain>
    </source>
</reference>
<comment type="caution">
    <text evidence="2">The sequence shown here is derived from an EMBL/GenBank/DDBJ whole genome shotgun (WGS) entry which is preliminary data.</text>
</comment>
<dbReference type="OrthoDB" id="371169at2"/>
<dbReference type="AlphaFoldDB" id="A0A099KCI7"/>
<proteinExistence type="predicted"/>
<evidence type="ECO:0000313" key="3">
    <source>
        <dbReference type="Proteomes" id="UP000029868"/>
    </source>
</evidence>
<protein>
    <submittedName>
        <fullName evidence="2">DUF1653-like domain containing protein</fullName>
    </submittedName>
</protein>
<accession>A0A099KCI7</accession>
<sequence length="69" mass="8358">MIKTGTYQHFKGNYYQVLYIARHSETEEYLVVYHPKDNAEDIWLRPLAMFDETIEREGKTLKRFSFIKP</sequence>
<dbReference type="EMBL" id="JQEC01000071">
    <property type="protein sequence ID" value="KGJ87742.1"/>
    <property type="molecule type" value="Genomic_DNA"/>
</dbReference>
<evidence type="ECO:0000259" key="1">
    <source>
        <dbReference type="Pfam" id="PF07866"/>
    </source>
</evidence>
<dbReference type="Gene3D" id="2.30.30.320">
    <property type="entry name" value="DUF1653-like domain"/>
    <property type="match status" value="1"/>
</dbReference>
<dbReference type="PATRIC" id="fig|28229.3.peg.4401"/>
<dbReference type="RefSeq" id="WP_033084321.1">
    <property type="nucleotide sequence ID" value="NZ_JQEC01000071.1"/>
</dbReference>
<dbReference type="InterPro" id="IPR023387">
    <property type="entry name" value="DUF1653-like_dom"/>
</dbReference>
<evidence type="ECO:0000313" key="2">
    <source>
        <dbReference type="EMBL" id="KGJ87742.1"/>
    </source>
</evidence>
<organism evidence="2 3">
    <name type="scientific">Colwellia psychrerythraea</name>
    <name type="common">Vibrio psychroerythus</name>
    <dbReference type="NCBI Taxonomy" id="28229"/>
    <lineage>
        <taxon>Bacteria</taxon>
        <taxon>Pseudomonadati</taxon>
        <taxon>Pseudomonadota</taxon>
        <taxon>Gammaproteobacteria</taxon>
        <taxon>Alteromonadales</taxon>
        <taxon>Colwelliaceae</taxon>
        <taxon>Colwellia</taxon>
    </lineage>
</organism>
<dbReference type="Proteomes" id="UP000029868">
    <property type="component" value="Unassembled WGS sequence"/>
</dbReference>
<feature type="domain" description="DUF1653" evidence="1">
    <location>
        <begin position="5"/>
        <end position="65"/>
    </location>
</feature>
<gene>
    <name evidence="2" type="ORF">GAB14E_4420</name>
</gene>